<evidence type="ECO:0000313" key="7">
    <source>
        <dbReference type="EMBL" id="PHP53222.1"/>
    </source>
</evidence>
<accession>A0ABX4MCN7</accession>
<comment type="caution">
    <text evidence="7">The sequence shown here is derived from an EMBL/GenBank/DDBJ whole genome shotgun (WGS) entry which is preliminary data.</text>
</comment>
<dbReference type="EMBL" id="MTPX02000028">
    <property type="protein sequence ID" value="PHP53222.1"/>
    <property type="molecule type" value="Genomic_DNA"/>
</dbReference>
<evidence type="ECO:0000256" key="5">
    <source>
        <dbReference type="PIRNR" id="PIRNR000099"/>
    </source>
</evidence>
<comment type="similarity">
    <text evidence="2 5 6">Belongs to the histidinol dehydrogenase family.</text>
</comment>
<dbReference type="PANTHER" id="PTHR21256:SF2">
    <property type="entry name" value="HISTIDINE BIOSYNTHESIS TRIFUNCTIONAL PROTEIN"/>
    <property type="match status" value="1"/>
</dbReference>
<evidence type="ECO:0000256" key="2">
    <source>
        <dbReference type="ARBA" id="ARBA00010178"/>
    </source>
</evidence>
<proteinExistence type="inferred from homology"/>
<dbReference type="Gene3D" id="3.40.50.1980">
    <property type="entry name" value="Nitrogenase molybdenum iron protein domain"/>
    <property type="match status" value="2"/>
</dbReference>
<evidence type="ECO:0000256" key="3">
    <source>
        <dbReference type="ARBA" id="ARBA00016531"/>
    </source>
</evidence>
<sequence>MRGVPRKRVASMDNETRVTPIVWADDAPECRRLIDGRTGVLAISEELRRQIRELCLRVGRDGDAAVKEATAKFDGRELDDVCVSHGELAAAAELVDARTREALDVALERIAAFNRDLIANSGWESHFGAGDVWGEIVRPVSGAGLFVPNGKGSFPSVAVQIGVPARVAGVPDLVLAVPPSGSGPRLDPATAYVARALEIERVLCANGPAMIAAMTYGTETVPKMPMIVGPGSLAIVAAQQHAQAVGVATVSGLGPTDSIIVADDEADPELLAYDLVNEAEHGPDSSAVLLVTEAALADAVAELLPGVLDALPQPRSDYAARSIAVNGGIFVLPSMDEAIHVANALAGEHLQIAAREPLRYLGAIENAGTILLGQGTTFAASNYLAGTPATLPTTGAAKLHSGVTAHTFMKTSSYVELSAQTLADVNQHIVALSDYEGFPAHGNTSRARMARGD</sequence>
<evidence type="ECO:0000256" key="1">
    <source>
        <dbReference type="ARBA" id="ARBA00004940"/>
    </source>
</evidence>
<dbReference type="Gene3D" id="1.20.5.1300">
    <property type="match status" value="1"/>
</dbReference>
<organism evidence="7 8">
    <name type="scientific">Actinomyces ruminis</name>
    <dbReference type="NCBI Taxonomy" id="1937003"/>
    <lineage>
        <taxon>Bacteria</taxon>
        <taxon>Bacillati</taxon>
        <taxon>Actinomycetota</taxon>
        <taxon>Actinomycetes</taxon>
        <taxon>Actinomycetales</taxon>
        <taxon>Actinomycetaceae</taxon>
        <taxon>Actinomyces</taxon>
    </lineage>
</organism>
<dbReference type="CDD" id="cd06572">
    <property type="entry name" value="Histidinol_dh"/>
    <property type="match status" value="1"/>
</dbReference>
<evidence type="ECO:0000256" key="6">
    <source>
        <dbReference type="RuleBase" id="RU004175"/>
    </source>
</evidence>
<dbReference type="PRINTS" id="PR00083">
    <property type="entry name" value="HOLDHDRGNASE"/>
</dbReference>
<dbReference type="Proteomes" id="UP000194577">
    <property type="component" value="Unassembled WGS sequence"/>
</dbReference>
<keyword evidence="4 5" id="KW-0560">Oxidoreductase</keyword>
<protein>
    <recommendedName>
        <fullName evidence="3">Histidinol dehydrogenase</fullName>
    </recommendedName>
</protein>
<name>A0ABX4MCN7_9ACTO</name>
<dbReference type="SUPFAM" id="SSF53720">
    <property type="entry name" value="ALDH-like"/>
    <property type="match status" value="1"/>
</dbReference>
<evidence type="ECO:0000313" key="8">
    <source>
        <dbReference type="Proteomes" id="UP000194577"/>
    </source>
</evidence>
<evidence type="ECO:0000256" key="4">
    <source>
        <dbReference type="ARBA" id="ARBA00023002"/>
    </source>
</evidence>
<keyword evidence="8" id="KW-1185">Reference proteome</keyword>
<dbReference type="NCBIfam" id="TIGR00069">
    <property type="entry name" value="hisD"/>
    <property type="match status" value="1"/>
</dbReference>
<reference evidence="7 8" key="1">
    <citation type="submission" date="2017-10" db="EMBL/GenBank/DDBJ databases">
        <title>Draft genome sequence of cellulolytic Actinomyces sp CtC72 isolated from cattle rumen fluid.</title>
        <authorList>
            <person name="Joshi A.J."/>
            <person name="Vasudevan G."/>
            <person name="Lanjekar V.B."/>
            <person name="Hivarkar S."/>
            <person name="Engineer A."/>
            <person name="Pore S.D."/>
            <person name="Dhakephalkar P.K."/>
            <person name="Dagar S."/>
        </authorList>
    </citation>
    <scope>NUCLEOTIDE SEQUENCE [LARGE SCALE GENOMIC DNA]</scope>
    <source>
        <strain evidence="8">CtC72</strain>
    </source>
</reference>
<gene>
    <name evidence="7" type="primary">hisD</name>
    <name evidence="7" type="ORF">BW737_004445</name>
</gene>
<dbReference type="InterPro" id="IPR016161">
    <property type="entry name" value="Ald_DH/histidinol_DH"/>
</dbReference>
<dbReference type="PANTHER" id="PTHR21256">
    <property type="entry name" value="HISTIDINOL DEHYDROGENASE HDH"/>
    <property type="match status" value="1"/>
</dbReference>
<dbReference type="InterPro" id="IPR012131">
    <property type="entry name" value="Hstdl_DH"/>
</dbReference>
<comment type="pathway">
    <text evidence="1">Amino-acid biosynthesis; L-histidine biosynthesis; L-histidine from 5-phospho-alpha-D-ribose 1-diphosphate: step 9/9.</text>
</comment>
<dbReference type="PIRSF" id="PIRSF000099">
    <property type="entry name" value="Histidinol_dh"/>
    <property type="match status" value="1"/>
</dbReference>
<dbReference type="Pfam" id="PF00815">
    <property type="entry name" value="Histidinol_dh"/>
    <property type="match status" value="1"/>
</dbReference>
<dbReference type="InterPro" id="IPR022695">
    <property type="entry name" value="Histidinol_DH_monofunct"/>
</dbReference>